<feature type="transmembrane region" description="Helical" evidence="1">
    <location>
        <begin position="21"/>
        <end position="46"/>
    </location>
</feature>
<reference evidence="2 3" key="1">
    <citation type="submission" date="2018-08" db="EMBL/GenBank/DDBJ databases">
        <title>Actinomadura jelena sp. nov., a novel Actinomycete isolated from soil in Chad.</title>
        <authorList>
            <person name="Shi L."/>
        </authorList>
    </citation>
    <scope>NUCLEOTIDE SEQUENCE [LARGE SCALE GENOMIC DNA]</scope>
    <source>
        <strain evidence="2 3">NEAU-G17</strain>
    </source>
</reference>
<dbReference type="Proteomes" id="UP000261811">
    <property type="component" value="Unassembled WGS sequence"/>
</dbReference>
<evidence type="ECO:0000313" key="2">
    <source>
        <dbReference type="EMBL" id="RFU42410.1"/>
    </source>
</evidence>
<protein>
    <submittedName>
        <fullName evidence="2">DUF3017 domain-containing protein</fullName>
    </submittedName>
</protein>
<keyword evidence="3" id="KW-1185">Reference proteome</keyword>
<dbReference type="InterPro" id="IPR021385">
    <property type="entry name" value="DUF3017"/>
</dbReference>
<sequence length="103" mass="10898">MSTQLHRRRRTPRGGGVGPNWLGQLPYLIVLSGVAGGLVLCALHYFRKGSGLLAAAVLLGALARLVLPPSQVGMLETRKRWLDVTIMAGFAVAIAGTALVVPR</sequence>
<dbReference type="RefSeq" id="WP_026415533.1">
    <property type="nucleotide sequence ID" value="NZ_QURH01000123.1"/>
</dbReference>
<organism evidence="2 3">
    <name type="scientific">Actinomadura logoneensis</name>
    <dbReference type="NCBI Taxonomy" id="2293572"/>
    <lineage>
        <taxon>Bacteria</taxon>
        <taxon>Bacillati</taxon>
        <taxon>Actinomycetota</taxon>
        <taxon>Actinomycetes</taxon>
        <taxon>Streptosporangiales</taxon>
        <taxon>Thermomonosporaceae</taxon>
        <taxon>Actinomadura</taxon>
    </lineage>
</organism>
<proteinExistence type="predicted"/>
<dbReference type="AlphaFoldDB" id="A0A372JR15"/>
<name>A0A372JR15_9ACTN</name>
<evidence type="ECO:0000256" key="1">
    <source>
        <dbReference type="SAM" id="Phobius"/>
    </source>
</evidence>
<keyword evidence="1" id="KW-1133">Transmembrane helix</keyword>
<keyword evidence="1" id="KW-0472">Membrane</keyword>
<dbReference type="Pfam" id="PF11222">
    <property type="entry name" value="DUF3017"/>
    <property type="match status" value="1"/>
</dbReference>
<feature type="transmembrane region" description="Helical" evidence="1">
    <location>
        <begin position="81"/>
        <end position="101"/>
    </location>
</feature>
<evidence type="ECO:0000313" key="3">
    <source>
        <dbReference type="Proteomes" id="UP000261811"/>
    </source>
</evidence>
<keyword evidence="1" id="KW-0812">Transmembrane</keyword>
<gene>
    <name evidence="2" type="ORF">DZF91_06725</name>
</gene>
<comment type="caution">
    <text evidence="2">The sequence shown here is derived from an EMBL/GenBank/DDBJ whole genome shotgun (WGS) entry which is preliminary data.</text>
</comment>
<dbReference type="OrthoDB" id="3480920at2"/>
<accession>A0A372JR15</accession>
<dbReference type="EMBL" id="QURH01000123">
    <property type="protein sequence ID" value="RFU42410.1"/>
    <property type="molecule type" value="Genomic_DNA"/>
</dbReference>
<feature type="transmembrane region" description="Helical" evidence="1">
    <location>
        <begin position="52"/>
        <end position="69"/>
    </location>
</feature>